<dbReference type="Gene3D" id="3.40.50.12780">
    <property type="entry name" value="N-terminal domain of ligase-like"/>
    <property type="match status" value="6"/>
</dbReference>
<evidence type="ECO:0000313" key="8">
    <source>
        <dbReference type="EMBL" id="BAN91483.1"/>
    </source>
</evidence>
<dbReference type="GO" id="GO:0016874">
    <property type="term" value="F:ligase activity"/>
    <property type="evidence" value="ECO:0007669"/>
    <property type="project" value="UniProtKB-KW"/>
</dbReference>
<dbReference type="GO" id="GO:0005737">
    <property type="term" value="C:cytoplasm"/>
    <property type="evidence" value="ECO:0007669"/>
    <property type="project" value="TreeGrafter"/>
</dbReference>
<feature type="domain" description="Carrier" evidence="7">
    <location>
        <begin position="5558"/>
        <end position="5635"/>
    </location>
</feature>
<evidence type="ECO:0000256" key="4">
    <source>
        <dbReference type="ARBA" id="ARBA00022679"/>
    </source>
</evidence>
<feature type="compositionally biased region" description="Acidic residues" evidence="6">
    <location>
        <begin position="6748"/>
        <end position="6759"/>
    </location>
</feature>
<dbReference type="SUPFAM" id="SSF52777">
    <property type="entry name" value="CoA-dependent acyltransferases"/>
    <property type="match status" value="14"/>
</dbReference>
<feature type="domain" description="Carrier" evidence="7">
    <location>
        <begin position="6659"/>
        <end position="6735"/>
    </location>
</feature>
<comment type="similarity">
    <text evidence="5">Belongs to the NRP synthetase family.</text>
</comment>
<protein>
    <submittedName>
        <fullName evidence="8">Putative Aculeacin A nonribosomal peptide synthase</fullName>
    </submittedName>
</protein>
<dbReference type="InterPro" id="IPR009081">
    <property type="entry name" value="PP-bd_ACP"/>
</dbReference>
<dbReference type="InterPro" id="IPR042099">
    <property type="entry name" value="ANL_N_sf"/>
</dbReference>
<dbReference type="GO" id="GO:1904091">
    <property type="term" value="F:non-ribosomal peptide synthetase activity"/>
    <property type="evidence" value="ECO:0007669"/>
    <property type="project" value="UniProtKB-ARBA"/>
</dbReference>
<evidence type="ECO:0000256" key="1">
    <source>
        <dbReference type="ARBA" id="ARBA00022450"/>
    </source>
</evidence>
<dbReference type="InterPro" id="IPR045851">
    <property type="entry name" value="AMP-bd_C_sf"/>
</dbReference>
<dbReference type="Gene3D" id="3.30.559.10">
    <property type="entry name" value="Chloramphenicol acetyltransferase-like domain"/>
    <property type="match status" value="7"/>
</dbReference>
<dbReference type="FunFam" id="1.10.1200.10:FF:000005">
    <property type="entry name" value="Nonribosomal peptide synthetase 1"/>
    <property type="match status" value="4"/>
</dbReference>
<dbReference type="PROSITE" id="PS50075">
    <property type="entry name" value="CARRIER"/>
    <property type="match status" value="7"/>
</dbReference>
<dbReference type="CDD" id="cd19542">
    <property type="entry name" value="CT_NRPS-like"/>
    <property type="match status" value="1"/>
</dbReference>
<dbReference type="CDD" id="cd05918">
    <property type="entry name" value="A_NRPS_SidN3_like"/>
    <property type="match status" value="6"/>
</dbReference>
<dbReference type="InterPro" id="IPR020845">
    <property type="entry name" value="AMP-binding_CS"/>
</dbReference>
<dbReference type="Gene3D" id="3.30.559.30">
    <property type="entry name" value="Nonribosomal peptide synthetase, condensation domain"/>
    <property type="match status" value="7"/>
</dbReference>
<accession>U3THM0</accession>
<dbReference type="FunFam" id="3.40.50.980:FF:000001">
    <property type="entry name" value="Non-ribosomal peptide synthetase"/>
    <property type="match status" value="2"/>
</dbReference>
<dbReference type="SMART" id="SM00823">
    <property type="entry name" value="PKS_PP"/>
    <property type="match status" value="7"/>
</dbReference>
<feature type="domain" description="Carrier" evidence="7">
    <location>
        <begin position="1116"/>
        <end position="1192"/>
    </location>
</feature>
<feature type="domain" description="Carrier" evidence="7">
    <location>
        <begin position="24"/>
        <end position="100"/>
    </location>
</feature>
<name>U3THM0_ASPJA</name>
<keyword evidence="3" id="KW-0436">Ligase</keyword>
<sequence>MTPENSALQSPENETETTVLVDVPRATTHEEEFQSICAEVLSIDVDKLDASQSFIGLGGDSIAAINLIARCEERGMEVQTGAIINATSITELFSTVKVRPSRENAQPTTPMPTRASPLEEAESEPFSLWQDYSQASPEEQPLLLERVATQCGIEVDMIEDVYACTPLQEGLVAITARKAAAYVDRRAFTLAPTIDLERFQAAWETLIARTAILRTRICMGPRGRALQVVSRKHIPWRHGTTLKSYLAEDRKEGMRLGQPLARWGLIPRSDDTNGGGAIFVWTAHHSVYDGWSATLLYRRLAAIYFHNQLPLSIPYTRFVRYVEGKDPVLAANYWHGQLRGENPMAHWPALPRPNYQPSPRTQFKGEILMLDGVEQGVVMMSHILRAAWALVLAQYTGQDDIIFAATLSGRNAPVSQVAEIAAPLITTVPVRICIDRTQTVGGFLQAVQRHATDMIEYEHTGLQTIKTMLPELSGALDLQNLLIIQPASERDVYQAFPGLSPVPLPLDDFDSYAVNVECTLGRHAVAVEVMYDDEVIAPADLTKVMDHFSFLVQELSRPSARDRLLQEAVRISPSDQQQLLEWNTTVPASVDRCIHDLIAEQVRLRPTALAVDAWDGQWQYADLASQSIALAHYLVGLGVGPEQTVGLCMNKSKWAVVAMLAILQAGAAVLPLSVRSPLARLRSIVQDAGPRVILVDQSQQDRVDNDGLNTLVVDATLIASLSPNTEPPHTGVTPQNAAWVVYTSGSTGTPKGVVLEHRSLCTSLIAHAAAVGIDQYTRTLQFAAYTFDVSLCDIFTTLQAGGCVCVPSEEERMNALAATAARMEVTYVELTSTVAATLSPAMVPSLTTLALSGEPLKPAILSTWARRASVFNSYGPSECSIVVSNSQRLFHIDQARNIGRPMASNFWVVQATDYQTLCPIGAPGELLIEGPLLARGYLHDEAKTTASFVVDPQFITQLGLPKTGRRMYRTGDLVSQNPDGSLLYLGRCNSQQVKIRGQRVDVGDIEYNIAQHLQGLGTVAVELVERGAQMYLVAAMEFVGNTSYGNDMLRSLTGDLRKKLLQSLPAYMVPTLYIPVEAMPINASGKLDRQALRTYLNSLSTSDLQQYMPNAGPKAVPSTEMEQRLRDWWVKTLAIAPGTIGREDDFFQIGGDSVAAMRVVAIPDARELHLTVAEIFQHPILSDLARTLEGRAMVNREKQTEEADPEPFALWQVSGDAQSPSSTLQQRLARIAQQCGVAVEDIEDIYPCTSIQEGLIAVTAHQPTAYVSRQVYRLGNSIDVDRFQAAWHTLAAVTPILRTRIVVDLEEGSQGGSLQVVVRSPLVWHHSTDLDQYVAADETQGIQLGQPLVRFALVQHPTERLLVWTAHHSVYDGWSAALLYRHLADIYLHDRIPPTVPYSRFIRHLLRRDSASDAQYWSTKLQGDLVVNWPPLPRADYQPRPMHRDVYTMRLPRSAVHHHPASLLPTIIRAAWAMLMARQAGQGHRVVFGMTLAGRNLPVWQVAELAAPTITTVPVRVDVDPDQSVRDFLRTVQQQATEMIEFEHAGLHGIGKLVPELRPVLEVRNLLAIQADWGDEGTNLPGLEALPVNLQGFDIYGLTVQCSVGDDAITVETRYDENVIPGPHVQRLVRGLEHVVQQLYSTRSGRERLGDISLVSPEDRAAILKWNRTAPPRIERCIHHLVAEKVAQHPDATAICAWDGNLTYQELATQANQLAWYLQTLQVGAETMVGLCMDKSRWAGVAMLAVLQAGGVVVPLGVAHPPARLAGILEDTKAQIVLVDAEQRDRLASSDLSENVQLVVVDATLLRTLPVREDIHATVNPGNAASVIYTSGSTGKPKGVVLQHRALCSSIQAHGSRFGMGSHTRMLQFAAHTFDACIQDYFTTLAWGGVVCVPSETDRMSNLTQAIKTMGVTFATLTSTVARLIHPPDVPSMQQLALVGEPVKAEVVAQWLPYVTVLNAYGPSECSIHSTCSAPLTDPGQAAIIGTGMGTRLWVVDVADYHQLCPIGAPGELLIEGPLLAREYLNDEAKTRAVFVVDPAFLHQLGLDDDPVAHPSHRRQRMYRTGDLVRQNEDGSITHLGRRDTQIKIRGQRVEVGEIEYQITQQLAGARSVAVELVQDPGAEQVSLTAVVDFQEGVAYREDTVLAHGLLQPTPALNTALRQLRGTLFQLLPTYMVPAAILPILEMPLNASGKLDRRAIRDLVTAISPPDRQPYLSTSKEVGDEPITPLQRQLQELWASTLRVSVSQINIHDNFFQIGGDSVVAMRMVASAAGRELQVTVADLFQMPRLVDLAERLSSRVQIRRPETRGDADPEPFSLWLGDNRPDEAQVQDQLQEIAKQCGTAVAKIQDVYPCTPLQQGLMAITGRQSSAYVNRQTFTLDPSLNLDRFQDAWRTLVAVTPILRTRIVVGSDSATALHQVVLDDEIVWHHGGDLEEYLRVDQQQEMGLGTPLARYGLVQDQGSGQRFFVWTAHHSLYDGWSTLLLYRHLTTIFESGEVPSSVPFTRFLRFLRDQEEEIDDVSRAKDRAAYWMDQLQGDVMSNWPPLPHVDYRPRPGLERTRQVSLPTHGSGGDTVTASNVLRAAWALLMAQYSGHDDVVFAATVSGRNAPVQGIESIVAPTITTVPVRVHVDWTQDLTSFLDAVQQQAAQMIDYEHTGLQTIKALIPPESTPALDLRNVLVVQTADEADALHQFPGVRPLTTSGAGTEFDSHALTVDCTLSPTDLRVAIRYDEHIVPTHQVERILAHLIHLVQQLYNPTCVQSRRLGDLDLISPGDQELIFEHNAQVDISRVDETINELVRKQVLAHPDAPAVCAWDGDLTYQELFNEAVHLAHFLVGVGIGPETKVGLCMNKSKWAIVAMFGTLFAGGVIVPLGVTHPLSRIQVIVHDTAADVVLVDAEQHARLSPLILPVRLVVVDGGLRTTLPAQTSASTTSVSPDNAAWIIYTSGSTGTPKGVVLEHGGLCTSMQTQARKMKITSETRALQFSPFTFDVSISDVSATLIYGGCVCIPSESDRVNALAATIGSMQVNFASLTPTVARLLSPADAPSLRTLALTGEALTPEVIALWSQPGVAIYNTYGPSEGSVCTANGPLLRPEEALTIGTPMATRHWVVHPHSHDKLCPIGAPGELLIEGPLMAREYLNNPEKTAAAFVAPPAFLSSPSGCRIYRTGDLVCQQADGSFTYLGRRDTQVKVRGQRVEIGEIEHQVMQQLPDAQTAVVHLLEHDAKMTLVAAIEFRKEGEQTDNAVLATLPPTPTLRSAFKALRQGLLDVLPTYMVPAMYVPVTAIPLNLSGKLDRRAVQVFLNGIWSTSLGRYTTEEEEDGEERELRKVAPSTPMETAVQQLWAQALRMSIAEVGAHDNFFQLGGDSVTAMRMVAAATRMHKEWRLVVADIFQHPRLSDLARVIEEHLSEKEETSDTVEMQDPAPFALWEQAVNTSSEKRAARLALIAEQCGVAVDQVEDVYPCTALQEGLLASTARQTSAYVSRQMYALSAEIDLPRFQAAWQTLAAHTPILRTRAIIDSEGAWQVVVRDTIVWHKHSSLDEYLQQDEAAGIQLGAPLARFGLVRPSSGDPVFVWTAHHSIYDGFTVRLLCQELIHIYNAEDYIPRPVPLTRFLRYLTQINAAENQQYWNEQLAGEEVVADWPPLPHAGYEPRARTSIRKEVTMGLDAGPGSIAMANVLRAAWGLVMAQFSGQPDVVFAANVSGRNAPVPGVSEIIAPTITTVPLRIQIGVDKTQTVADFLQVVQEQAIQMIAYEHTGLQGIRSHPALRLRNLLVIQPAAESDTTLDFPGIEALPLAVEDFDSYGLNVECTLGTTIGVQARFDDKVVPPAYMTRVLDQFAHIVAVLCDPSLQRSSLQELDLLSRADHAQIAVWNATVPERVEKCIHELVEEQAQARPTALAVWAWDGQLSYRELTHLASLLAHRLVVLGVGPERMVGVSMAKSKWAAVALLATLQAGGVVVPLSVSHPIQRIETILHDAAVRVTLVDGLEHDRLNGQVDCSLLVVDSQLFESLSTTVTPNKEVTFVPPIPAVSVTPNHAAWVIYTSGTTGTPKGAVLEHGTLCTSIRAHGTRYGFGPHTRKLQYAAHTFDGTIEDYFTTWAWGGLSCVPSEEDRLEMRQLTAFMRQTHVNALATTYTVAGLFTPEEVPSLRTLVLGGEPATIEVTDRWRTKVDLFNCYGPSECSIFSSAAGPVQNIDEIHNIGTPIGTRLWVADPQNHDRLCPIGAPGELLIEGPQLARGYLNNADKTQSQFLLDPHFMARFGLTPGRRVYRSGDIVRQKDDGSFVYVARRDTQVKIRGQRVEIGEIEQQIVRSLAETRVVAAVLLQRGAQGSPVLVAAIEFMPGSRYLSIEKEEEDEGEEDVQKHRLRATENVVPPTEAMQAAFQDLHSALFQVLPTHMVPSAYVPVAHMPRNLSGKLDRRALREQLAAMSAESMQQYLEGREKVAPSTDMERTLQSLWLEALGIERAESVGLQDNFFQLGGDSVAAMHLAALTWQRIKLHLTVADVFRNPRLGDLAQRLTELSLVTTADQEEKQDPEPLGLWANASPEAVSEIAARCQVDVDQIEDIYPCTPLQEGFMAITGRQSAAYISRQVYSLSTAVINLHRFQAAWETLTQTTPILRTRLMMGPNQQALQVVVQAPIVWQVGTDLATYIAEDREAVMKLDQPLVRYGLVMESSEKSYFVWTAHHSIYDGWTMREIAQRFAQIYNGLEHAASIPSSIPYSRFIRYLTTRDPVETAQYWRSQFEGEVVADWPALPQHDYHPRPQSRIQTAVASPAPLSGGILISTILRAAWAIVMAQYSGHNDIVFAASVSGRNAPVQQIQDIAGPTLTTVPVRVSVDKSMTVARLLQAIQQQATEMIPHEQTGLQKIKKLLPDSTGRTALALRNLLVIQPAAESDHSPIALPGLEALPAPFEDFGSFGLQIECMLGRQQIDVDVQYDEEVVATAYIQRVVDHFVHLVKELANPDRFQQPLHSLHISPQDEEQILDWNQVVPTCVEQCIHVLVYNRVVRQPTACAISAWDGELTYEELSGQAASLAAHLQHDLGVKPERTVGVCMNKSKWAAVAILAVLYAGGVVVPLGAAHPLPRVQAIAQDAAVETVLVDREQQQRLASLSLRLLTVDEDFLARRPPLGLAQTSVLLQASTVKPHNMAWIIYTSGSTGTPKGVILEHQALSTSIEAHGAAFSMDETTRTLQFAAHTFDATIQDIITTLWAGGCVCIPSEHDRVNRLTEVMSAMQVNCATLTSTVASMLFPKRIPSMRTMILVGEPVTAAAVALWSPYATVLNAYGPSECSIHSSCSRPIHDASLASNIGFPLACTWWVVDADNHHTLCPIGAPGELLIEGPNQARGYLNDEEKTHAAFVRDPDFIPRLGLAGRRLYRTGDLVKQNPDGSLIHLGRRDLQVKIRGQRIEVGEIEYQIQRHLAGARTVAVERVQHGGDGEQISLVAVMDFVDETRNDDNDAATGATTTDALQPLPPSDRLRARFDELRQTLLRILPVYMVPAAYLPMDQMPSNANNKLDRRAIRALLAQHSVATLQQYIHDDKAEMQALPVTALEKKVHALWLEVFDLPAGVSVSMNDNFFHLGGDSVTAMRMVVAAASHGLQLSVENIFKSPRLGDLAATLAARPLEHIQAQDIEDPAPFELWDELHVSGSPEEREQRLHRIATRVGVSLDQTEDVYPCTPLQEGLMAVTARQPAAYVSQQVYAMGSAVDRNQFQAAWETLSAEVSILRTRILVEGESPALQVVVRDDIRWQSGTDLMQYLQADRALGMSLGQPLVRYGFVEEPTGACYFIWTAHHALYDGWTVGALSKRLLDIYRQGRSASSVPYTQFIRYLQHGRPDTVASTHYWREQLQGDVMASWPRRVSDKQPLPQDDFHATIPLPPTQRHGQVTISTVLRAAWALVVAQYSGHEDIAFAATVSGRNAPVRGISDIAGPTITTVPIRTRVDHTRTVADFLDAMQRQATRMIDHEHTGLQGIKALVPTLASTLDTGSLLVIQLAEEKDSQGHLDFPGLETIPLPIEPFNAHALTLECQLGAQGLTVDVHYDKQIIASTQVKRVIDYFACLFRRLCDPSTQSQSLAEILAINDADQQQILHWNTDVPARLEKCIHEMVREQVERSPTAIAIHAWDGDMTYREFYEAGARVAHQLVSFGVGPESIVGVCMEKSKWGAVAMLGIMQAGGAIVPLGISHPLARIDTILDASRARLIIVSSAQAERLQGLTNLANIQLVILDRDHFDTWPRCQQAPETGVTPSNASWAIFTSGSTGVPKGVVIEHGTMATSLDEQGRWLDLTPTTRFLQFASYTFDNVITDTFATTAFGGVVCIPSEEARMNQLIEVMADMKVNTAMLTSTVARQVVPSRVPALKTLILTGEPVRADVVSIWLDHADIYNAYGPTEGSMSTCTRPYTNAHEVSNIGFPLATRLWVTQPTQTHLLSPLGAPGELWIEGPFLARGYLGDPVRTQASFIVDPEFTRRLGLHGRRLYRTGDLVQQNEDGTLIHLGRIDSQIKIRGQRVELGEIEHQILHHLPMASTVAVEPLTDEDTQRTFLVAAMEFALDSEYRRGAVTPAGLLAPSPALRMAFSKLYGILSQTLPVYMVPAVFVPIAEMSRNLSGKLDRKLLRTTLARLQDNDDNANDNLRQYRVGDGPKVAPSTEMERQLQALWADGLHLPVDEIGAHDNFFHLGGDSLAAMRMVAASRSRPFKLSVADIFKHPCLSELAEVMSARVEARLEAEKKEDGMKEEEEEEEEEGVVPFSSIDTDNPEAFIHEVVSPVCNIGCADEVVDILPTTDFQALTVAGVLTTPAAANCAHFLLDGQGPCDVERLRKSCLDLIRALPILRTAYIFDQSRLLQVVKSAYEPDIPIFHTERTLETKTAEIINHQLLPAPCLGEPFTQMAIIEEAQSTRHRLLLRVTHAEYDAVSINVIWETLRSLFEGTIPPRFPSFASFYYHQQQRITAQTYDYWTDLLAGSSMPQLGRPISAIGQYPSTVAHLAPRTVPLASSLSAGVTSAVLVKAAWAITLARAAQSQDVVFADTVSTRGTVDATQMNATGCCVTLLPVRVQLSSSALTARELLQAVREQQIQSFEHGHLGFRDILHDCTDWATSTRFTSALNHITEQTNGTVAMSGQEYAISSFDAPDATWTVDVGVTAVSREDGALDLRMAYRPDSITPESASEYVRMLAETLTILVDEPSRTVKEMLSGPAARSGGKGKKSSAPVVQITERISGEDPLVMASYLQIKQRPEWEVVLQRRRGIATGKTRPAASFAQRGGDLLDAVYLASLLGPGDQFDSAQAILVGSRREDEARLEEALPSAKAKRLSLRTMWTSARKSYARWFTAGSWQRSQTSLAV</sequence>
<keyword evidence="4" id="KW-0808">Transferase</keyword>
<gene>
    <name evidence="8" type="primary">Acu</name>
</gene>
<evidence type="ECO:0000256" key="6">
    <source>
        <dbReference type="SAM" id="MobiDB-lite"/>
    </source>
</evidence>
<feature type="domain" description="Carrier" evidence="7">
    <location>
        <begin position="2225"/>
        <end position="2301"/>
    </location>
</feature>
<dbReference type="FunFam" id="3.30.559.30:FF:000003">
    <property type="entry name" value="Nonribosomal peptide synthase SidD"/>
    <property type="match status" value="6"/>
</dbReference>
<dbReference type="NCBIfam" id="NF003417">
    <property type="entry name" value="PRK04813.1"/>
    <property type="match status" value="7"/>
</dbReference>
<dbReference type="GO" id="GO:0031177">
    <property type="term" value="F:phosphopantetheine binding"/>
    <property type="evidence" value="ECO:0007669"/>
    <property type="project" value="InterPro"/>
</dbReference>
<dbReference type="Pfam" id="PF00668">
    <property type="entry name" value="Condensation"/>
    <property type="match status" value="7"/>
</dbReference>
<evidence type="ECO:0000256" key="5">
    <source>
        <dbReference type="ARBA" id="ARBA00029454"/>
    </source>
</evidence>
<dbReference type="PANTHER" id="PTHR45527:SF1">
    <property type="entry name" value="FATTY ACID SYNTHASE"/>
    <property type="match status" value="1"/>
</dbReference>
<keyword evidence="1" id="KW-0596">Phosphopantetheine</keyword>
<dbReference type="PROSITE" id="PS00455">
    <property type="entry name" value="AMP_BINDING"/>
    <property type="match status" value="5"/>
</dbReference>
<dbReference type="SUPFAM" id="SSF56801">
    <property type="entry name" value="Acetyl-CoA synthetase-like"/>
    <property type="match status" value="6"/>
</dbReference>
<feature type="region of interest" description="Disordered" evidence="6">
    <location>
        <begin position="6741"/>
        <end position="6763"/>
    </location>
</feature>
<evidence type="ECO:0000256" key="2">
    <source>
        <dbReference type="ARBA" id="ARBA00022553"/>
    </source>
</evidence>
<feature type="domain" description="Carrier" evidence="7">
    <location>
        <begin position="3334"/>
        <end position="3412"/>
    </location>
</feature>
<evidence type="ECO:0000256" key="3">
    <source>
        <dbReference type="ARBA" id="ARBA00022598"/>
    </source>
</evidence>
<dbReference type="InterPro" id="IPR020806">
    <property type="entry name" value="PKS_PP-bd"/>
</dbReference>
<dbReference type="NCBIfam" id="TIGR01733">
    <property type="entry name" value="AA-adenyl-dom"/>
    <property type="match status" value="6"/>
</dbReference>
<dbReference type="SUPFAM" id="SSF47336">
    <property type="entry name" value="ACP-like"/>
    <property type="match status" value="7"/>
</dbReference>
<dbReference type="CDD" id="cd19545">
    <property type="entry name" value="FUM14_C_NRPS-like"/>
    <property type="match status" value="6"/>
</dbReference>
<dbReference type="GO" id="GO:0016740">
    <property type="term" value="F:transferase activity"/>
    <property type="evidence" value="ECO:0007669"/>
    <property type="project" value="UniProtKB-KW"/>
</dbReference>
<dbReference type="FunFam" id="3.30.300.30:FF:000015">
    <property type="entry name" value="Nonribosomal peptide synthase SidD"/>
    <property type="match status" value="6"/>
</dbReference>
<dbReference type="FunFam" id="3.40.50.12780:FF:000014">
    <property type="entry name" value="Nonribosomal peptide synthetase 1"/>
    <property type="match status" value="5"/>
</dbReference>
<dbReference type="Gene3D" id="1.10.1200.10">
    <property type="entry name" value="ACP-like"/>
    <property type="match status" value="7"/>
</dbReference>
<dbReference type="Pfam" id="PF00501">
    <property type="entry name" value="AMP-binding"/>
    <property type="match status" value="6"/>
</dbReference>
<proteinExistence type="inferred from homology"/>
<keyword evidence="2" id="KW-0597">Phosphoprotein</keyword>
<organism evidence="8">
    <name type="scientific">Aspergillus japonicus</name>
    <dbReference type="NCBI Taxonomy" id="34381"/>
    <lineage>
        <taxon>Eukaryota</taxon>
        <taxon>Fungi</taxon>
        <taxon>Dikarya</taxon>
        <taxon>Ascomycota</taxon>
        <taxon>Pezizomycotina</taxon>
        <taxon>Eurotiomycetes</taxon>
        <taxon>Eurotiomycetidae</taxon>
        <taxon>Eurotiales</taxon>
        <taxon>Aspergillaceae</taxon>
        <taxon>Aspergillus</taxon>
        <taxon>Aspergillus subgen. Circumdati</taxon>
    </lineage>
</organism>
<dbReference type="InterPro" id="IPR010071">
    <property type="entry name" value="AA_adenyl_dom"/>
</dbReference>
<evidence type="ECO:0000259" key="7">
    <source>
        <dbReference type="PROSITE" id="PS50075"/>
    </source>
</evidence>
<dbReference type="GO" id="GO:0044550">
    <property type="term" value="P:secondary metabolite biosynthetic process"/>
    <property type="evidence" value="ECO:0007669"/>
    <property type="project" value="TreeGrafter"/>
</dbReference>
<dbReference type="PANTHER" id="PTHR45527">
    <property type="entry name" value="NONRIBOSOMAL PEPTIDE SYNTHETASE"/>
    <property type="match status" value="1"/>
</dbReference>
<dbReference type="PROSITE" id="PS00012">
    <property type="entry name" value="PHOSPHOPANTETHEINE"/>
    <property type="match status" value="3"/>
</dbReference>
<dbReference type="EMBL" id="AB720075">
    <property type="protein sequence ID" value="BAN91483.1"/>
    <property type="molecule type" value="Genomic_DNA"/>
</dbReference>
<dbReference type="InterPro" id="IPR023213">
    <property type="entry name" value="CAT-like_dom_sf"/>
</dbReference>
<dbReference type="Gene3D" id="3.30.300.30">
    <property type="match status" value="6"/>
</dbReference>
<dbReference type="InterPro" id="IPR006162">
    <property type="entry name" value="Ppantetheine_attach_site"/>
</dbReference>
<feature type="domain" description="Carrier" evidence="7">
    <location>
        <begin position="4452"/>
        <end position="4530"/>
    </location>
</feature>
<dbReference type="GO" id="GO:0043041">
    <property type="term" value="P:amino acid activation for nonribosomal peptide biosynthetic process"/>
    <property type="evidence" value="ECO:0007669"/>
    <property type="project" value="TreeGrafter"/>
</dbReference>
<dbReference type="InterPro" id="IPR001242">
    <property type="entry name" value="Condensation_dom"/>
</dbReference>
<dbReference type="Pfam" id="PF00550">
    <property type="entry name" value="PP-binding"/>
    <property type="match status" value="7"/>
</dbReference>
<reference evidence="8" key="1">
    <citation type="submission" date="2012-05" db="EMBL/GenBank/DDBJ databases">
        <title>Proposed genes essential for biosynthesis of antifungal lipopeptides in echinocandin family.</title>
        <authorList>
            <person name="Yamada M."/>
            <person name="Orino Y."/>
            <person name="Ouchi T."/>
            <person name="Nakaya K."/>
            <person name="Sakai C."/>
            <person name="Isogai Y."/>
            <person name="Hino M."/>
            <person name="Hashimoto S."/>
        </authorList>
    </citation>
    <scope>NUCLEOTIDE SEQUENCE</scope>
</reference>
<dbReference type="InterPro" id="IPR036736">
    <property type="entry name" value="ACP-like_sf"/>
</dbReference>
<dbReference type="InterPro" id="IPR000873">
    <property type="entry name" value="AMP-dep_synth/lig_dom"/>
</dbReference>